<dbReference type="SUPFAM" id="SSF52540">
    <property type="entry name" value="P-loop containing nucleoside triphosphate hydrolases"/>
    <property type="match status" value="1"/>
</dbReference>
<dbReference type="CDD" id="cd05389">
    <property type="entry name" value="CobQ_N"/>
    <property type="match status" value="1"/>
</dbReference>
<accession>A0A412YH31</accession>
<dbReference type="NCBIfam" id="TIGR00313">
    <property type="entry name" value="cobQ"/>
    <property type="match status" value="1"/>
</dbReference>
<dbReference type="PANTHER" id="PTHR21343:SF1">
    <property type="entry name" value="COBYRIC ACID SYNTHASE"/>
    <property type="match status" value="1"/>
</dbReference>
<dbReference type="NCBIfam" id="NF001989">
    <property type="entry name" value="PRK00784.1"/>
    <property type="match status" value="1"/>
</dbReference>
<dbReference type="PANTHER" id="PTHR21343">
    <property type="entry name" value="DETHIOBIOTIN SYNTHETASE"/>
    <property type="match status" value="1"/>
</dbReference>
<dbReference type="Gene3D" id="3.40.50.880">
    <property type="match status" value="1"/>
</dbReference>
<comment type="pathway">
    <text evidence="1 4">Cofactor biosynthesis; adenosylcobalamin biosynthesis.</text>
</comment>
<keyword evidence="2 4" id="KW-0169">Cobalamin biosynthesis</keyword>
<dbReference type="Proteomes" id="UP000286270">
    <property type="component" value="Unassembled WGS sequence"/>
</dbReference>
<dbReference type="AlphaFoldDB" id="A0A412YH31"/>
<dbReference type="HAMAP" id="MF_00028">
    <property type="entry name" value="CobQ"/>
    <property type="match status" value="1"/>
</dbReference>
<comment type="function">
    <text evidence="4">Catalyzes amidations at positions B, D, E, and G on adenosylcobyrinic A,C-diamide. NH(2) groups are provided by glutamine, and one molecule of ATP is hydrogenolyzed for each amidation.</text>
</comment>
<dbReference type="Pfam" id="PF07685">
    <property type="entry name" value="GATase_3"/>
    <property type="match status" value="1"/>
</dbReference>
<dbReference type="InterPro" id="IPR004459">
    <property type="entry name" value="CobQ_synth"/>
</dbReference>
<evidence type="ECO:0000259" key="6">
    <source>
        <dbReference type="Pfam" id="PF07685"/>
    </source>
</evidence>
<feature type="active site" description="Nucleophile" evidence="4">
    <location>
        <position position="337"/>
    </location>
</feature>
<dbReference type="InterPro" id="IPR002586">
    <property type="entry name" value="CobQ/CobB/MinD/ParA_Nub-bd_dom"/>
</dbReference>
<evidence type="ECO:0000256" key="1">
    <source>
        <dbReference type="ARBA" id="ARBA00004953"/>
    </source>
</evidence>
<evidence type="ECO:0000313" key="7">
    <source>
        <dbReference type="EMBL" id="RGV56709.1"/>
    </source>
</evidence>
<sequence>MNKNLHPLMLAGTGSDVGKSIIAAAFCRIFLQDGYHPAPFKAQNMALNSYATPEGLEIGRAQAVQAEAAGVPCHTDMNPLLLKPSSDHTSQVVLNGRPIGNRNAYEYFRREGREELRKEVHAAFDRLAARYNPVVMEGAGSISEINLRDSDLVNLPMAMHAGADVILVADIDRGGVFASVYGSVMLLRPEERKHIKGILINKFRGDIRLFESGVKMLEDLCGVPVVGVVPYYKDIYIEEEDSVMLQTKNIRAGQGKVNIAVVLLRHLSNFTDFNVLERDPRVHLFYTNNTDELMKADIILLPGSKSTLSDLYELRRNGVAQAIVRAHREGATVMGICGGYQLMGQEVCDPDHVEGEIERLPGLGLLPVSTRMQGEKITRQVRFHFLEGSETCEGYEIHMGTTTPLADVPASPLNHLADGREDGYFADRTCMGTYVHGILDNPSVIDYLLEPFADKLKETTFDYKAFKEEQYDKLAAHVRKHVDLPLIYQILTDND</sequence>
<dbReference type="EMBL" id="QRZH01000004">
    <property type="protein sequence ID" value="RGV56709.1"/>
    <property type="molecule type" value="Genomic_DNA"/>
</dbReference>
<gene>
    <name evidence="4" type="primary">cobQ</name>
    <name evidence="7" type="ORF">DWW08_07025</name>
</gene>
<evidence type="ECO:0000256" key="2">
    <source>
        <dbReference type="ARBA" id="ARBA00022573"/>
    </source>
</evidence>
<dbReference type="Gene3D" id="3.40.50.300">
    <property type="entry name" value="P-loop containing nucleotide triphosphate hydrolases"/>
    <property type="match status" value="1"/>
</dbReference>
<dbReference type="InterPro" id="IPR047045">
    <property type="entry name" value="CobQ_N"/>
</dbReference>
<dbReference type="InterPro" id="IPR029062">
    <property type="entry name" value="Class_I_gatase-like"/>
</dbReference>
<dbReference type="Pfam" id="PF01656">
    <property type="entry name" value="CbiA"/>
    <property type="match status" value="1"/>
</dbReference>
<feature type="domain" description="CobB/CobQ-like glutamine amidotransferase" evidence="6">
    <location>
        <begin position="258"/>
        <end position="442"/>
    </location>
</feature>
<protein>
    <recommendedName>
        <fullName evidence="4">Cobyric acid synthase</fullName>
    </recommendedName>
</protein>
<dbReference type="CDD" id="cd01750">
    <property type="entry name" value="GATase1_CobQ"/>
    <property type="match status" value="1"/>
</dbReference>
<dbReference type="GO" id="GO:0009236">
    <property type="term" value="P:cobalamin biosynthetic process"/>
    <property type="evidence" value="ECO:0007669"/>
    <property type="project" value="UniProtKB-UniRule"/>
</dbReference>
<dbReference type="PROSITE" id="PS51274">
    <property type="entry name" value="GATASE_COBBQ"/>
    <property type="match status" value="1"/>
</dbReference>
<dbReference type="SUPFAM" id="SSF52317">
    <property type="entry name" value="Class I glutamine amidotransferase-like"/>
    <property type="match status" value="1"/>
</dbReference>
<dbReference type="InterPro" id="IPR033949">
    <property type="entry name" value="CobQ_GATase1"/>
</dbReference>
<evidence type="ECO:0000259" key="5">
    <source>
        <dbReference type="Pfam" id="PF01656"/>
    </source>
</evidence>
<dbReference type="InterPro" id="IPR011698">
    <property type="entry name" value="GATase_3"/>
</dbReference>
<comment type="caution">
    <text evidence="7">The sequence shown here is derived from an EMBL/GenBank/DDBJ whole genome shotgun (WGS) entry which is preliminary data.</text>
</comment>
<dbReference type="GO" id="GO:0015420">
    <property type="term" value="F:ABC-type vitamin B12 transporter activity"/>
    <property type="evidence" value="ECO:0007669"/>
    <property type="project" value="UniProtKB-UniRule"/>
</dbReference>
<proteinExistence type="inferred from homology"/>
<keyword evidence="3 4" id="KW-0315">Glutamine amidotransferase</keyword>
<feature type="active site" evidence="4">
    <location>
        <position position="436"/>
    </location>
</feature>
<dbReference type="RefSeq" id="WP_122142152.1">
    <property type="nucleotide sequence ID" value="NZ_JAFKPL010000003.1"/>
</dbReference>
<evidence type="ECO:0000256" key="4">
    <source>
        <dbReference type="HAMAP-Rule" id="MF_00028"/>
    </source>
</evidence>
<dbReference type="UniPathway" id="UPA00148"/>
<dbReference type="InterPro" id="IPR027417">
    <property type="entry name" value="P-loop_NTPase"/>
</dbReference>
<comment type="similarity">
    <text evidence="4">Belongs to the CobB/CobQ family. CobQ subfamily.</text>
</comment>
<evidence type="ECO:0000256" key="3">
    <source>
        <dbReference type="ARBA" id="ARBA00022962"/>
    </source>
</evidence>
<dbReference type="GO" id="GO:0003824">
    <property type="term" value="F:catalytic activity"/>
    <property type="evidence" value="ECO:0007669"/>
    <property type="project" value="InterPro"/>
</dbReference>
<organism evidence="7 8">
    <name type="scientific">Bacteroides fragilis</name>
    <dbReference type="NCBI Taxonomy" id="817"/>
    <lineage>
        <taxon>Bacteria</taxon>
        <taxon>Pseudomonadati</taxon>
        <taxon>Bacteroidota</taxon>
        <taxon>Bacteroidia</taxon>
        <taxon>Bacteroidales</taxon>
        <taxon>Bacteroidaceae</taxon>
        <taxon>Bacteroides</taxon>
    </lineage>
</organism>
<reference evidence="7 8" key="1">
    <citation type="submission" date="2018-08" db="EMBL/GenBank/DDBJ databases">
        <title>A genome reference for cultivated species of the human gut microbiota.</title>
        <authorList>
            <person name="Zou Y."/>
            <person name="Xue W."/>
            <person name="Luo G."/>
        </authorList>
    </citation>
    <scope>NUCLEOTIDE SEQUENCE [LARGE SCALE GENOMIC DNA]</scope>
    <source>
        <strain evidence="7 8">AF14-26</strain>
    </source>
</reference>
<evidence type="ECO:0000313" key="8">
    <source>
        <dbReference type="Proteomes" id="UP000286270"/>
    </source>
</evidence>
<feature type="domain" description="CobQ/CobB/MinD/ParA nucleotide binding" evidence="5">
    <location>
        <begin position="8"/>
        <end position="236"/>
    </location>
</feature>
<name>A0A412YH31_BACFG</name>